<evidence type="ECO:0000313" key="3">
    <source>
        <dbReference type="Proteomes" id="UP000036471"/>
    </source>
</evidence>
<reference evidence="1" key="2">
    <citation type="submission" date="2020-11" db="EMBL/GenBank/DDBJ databases">
        <title>Complete genome sequence of a novel pathogenic Methylobacterium strain isolated from rice in Vietnam.</title>
        <authorList>
            <person name="Lai K."/>
            <person name="Okazaki S."/>
            <person name="Higashi K."/>
            <person name="Mori H."/>
            <person name="Toyoda A."/>
            <person name="Kurokawa K."/>
        </authorList>
    </citation>
    <scope>NUCLEOTIDE SEQUENCE</scope>
    <source>
        <strain evidence="1">VL1</strain>
    </source>
</reference>
<dbReference type="EMBL" id="JTHG01000346">
    <property type="protein sequence ID" value="KMO12604.1"/>
    <property type="molecule type" value="Genomic_DNA"/>
</dbReference>
<keyword evidence="3" id="KW-1185">Reference proteome</keyword>
<dbReference type="Proteomes" id="UP000663508">
    <property type="component" value="Chromosome"/>
</dbReference>
<dbReference type="EMBL" id="AP024145">
    <property type="protein sequence ID" value="BCM87081.1"/>
    <property type="molecule type" value="Genomic_DNA"/>
</dbReference>
<proteinExistence type="predicted"/>
<evidence type="ECO:0000313" key="2">
    <source>
        <dbReference type="EMBL" id="KMO12604.1"/>
    </source>
</evidence>
<organism evidence="1 4">
    <name type="scientific">Methylobacterium indicum</name>
    <dbReference type="NCBI Taxonomy" id="1775910"/>
    <lineage>
        <taxon>Bacteria</taxon>
        <taxon>Pseudomonadati</taxon>
        <taxon>Pseudomonadota</taxon>
        <taxon>Alphaproteobacteria</taxon>
        <taxon>Hyphomicrobiales</taxon>
        <taxon>Methylobacteriaceae</taxon>
        <taxon>Methylobacterium</taxon>
    </lineage>
</organism>
<evidence type="ECO:0008006" key="5">
    <source>
        <dbReference type="Google" id="ProtNLM"/>
    </source>
</evidence>
<evidence type="ECO:0000313" key="4">
    <source>
        <dbReference type="Proteomes" id="UP000663508"/>
    </source>
</evidence>
<dbReference type="OrthoDB" id="7583638at2"/>
<reference evidence="2 3" key="1">
    <citation type="submission" date="2014-11" db="EMBL/GenBank/DDBJ databases">
        <title>Comparative genomics of Methylobacterium species.</title>
        <authorList>
            <person name="Chaudhry V."/>
            <person name="Patil P.B."/>
        </authorList>
    </citation>
    <scope>NUCLEOTIDE SEQUENCE [LARGE SCALE GENOMIC DNA]</scope>
    <source>
        <strain evidence="2 3">SE3.6</strain>
    </source>
</reference>
<protein>
    <recommendedName>
        <fullName evidence="5">DUF4054 domain-containing protein</fullName>
    </recommendedName>
</protein>
<accession>A0A147FQW0</accession>
<dbReference type="RefSeq" id="WP_048426031.1">
    <property type="nucleotide sequence ID" value="NZ_AP024145.1"/>
</dbReference>
<sequence>MADAITPEAFRTRFPALAGIADAVIAGALAEAAPRVGASWPDADARLGRMLHAAHTLTLDGQGGPEAELARAGALDLKALRSGTLHLERRDPAPDAAPGTLGLTSYGRRFHEVMRRNSPGVAVV</sequence>
<dbReference type="AlphaFoldDB" id="A0A0J6QUC9"/>
<dbReference type="InterPro" id="IPR025127">
    <property type="entry name" value="DUF4054"/>
</dbReference>
<name>A0A0J6QUC9_9HYPH</name>
<dbReference type="Pfam" id="PF13262">
    <property type="entry name" value="DUF4054"/>
    <property type="match status" value="1"/>
</dbReference>
<gene>
    <name evidence="1" type="ORF">mvi_55420</name>
    <name evidence="2" type="ORF">QR79_28110</name>
</gene>
<evidence type="ECO:0000313" key="1">
    <source>
        <dbReference type="EMBL" id="BCM87081.1"/>
    </source>
</evidence>
<dbReference type="Proteomes" id="UP000036471">
    <property type="component" value="Unassembled WGS sequence"/>
</dbReference>
<accession>A0A0J6QUC9</accession>
<dbReference type="KEGG" id="mind:mvi_55420"/>